<name>A0ABW6P9E6_9NOCA</name>
<dbReference type="PANTHER" id="PTHR43884:SF12">
    <property type="entry name" value="ISOVALERYL-COA DEHYDROGENASE, MITOCHONDRIAL-RELATED"/>
    <property type="match status" value="1"/>
</dbReference>
<dbReference type="InterPro" id="IPR046373">
    <property type="entry name" value="Acyl-CoA_Oxase/DH_mid-dom_sf"/>
</dbReference>
<dbReference type="EMBL" id="JBIAMT010000005">
    <property type="protein sequence ID" value="MFF0499779.1"/>
    <property type="molecule type" value="Genomic_DNA"/>
</dbReference>
<reference evidence="4 5" key="1">
    <citation type="submission" date="2024-10" db="EMBL/GenBank/DDBJ databases">
        <title>The Natural Products Discovery Center: Release of the First 8490 Sequenced Strains for Exploring Actinobacteria Biosynthetic Diversity.</title>
        <authorList>
            <person name="Kalkreuter E."/>
            <person name="Kautsar S.A."/>
            <person name="Yang D."/>
            <person name="Bader C.D."/>
            <person name="Teijaro C.N."/>
            <person name="Fluegel L."/>
            <person name="Davis C.M."/>
            <person name="Simpson J.R."/>
            <person name="Lauterbach L."/>
            <person name="Steele A.D."/>
            <person name="Gui C."/>
            <person name="Meng S."/>
            <person name="Li G."/>
            <person name="Viehrig K."/>
            <person name="Ye F."/>
            <person name="Su P."/>
            <person name="Kiefer A.F."/>
            <person name="Nichols A."/>
            <person name="Cepeda A.J."/>
            <person name="Yan W."/>
            <person name="Fan B."/>
            <person name="Jiang Y."/>
            <person name="Adhikari A."/>
            <person name="Zheng C.-J."/>
            <person name="Schuster L."/>
            <person name="Cowan T.M."/>
            <person name="Smanski M.J."/>
            <person name="Chevrette M.G."/>
            <person name="De Carvalho L.P.S."/>
            <person name="Shen B."/>
        </authorList>
    </citation>
    <scope>NUCLEOTIDE SEQUENCE [LARGE SCALE GENOMIC DNA]</scope>
    <source>
        <strain evidence="4 5">NPDC004119</strain>
    </source>
</reference>
<dbReference type="SUPFAM" id="SSF47203">
    <property type="entry name" value="Acyl-CoA dehydrogenase C-terminal domain-like"/>
    <property type="match status" value="1"/>
</dbReference>
<dbReference type="PIRSF" id="PIRSF016578">
    <property type="entry name" value="HsaA"/>
    <property type="match status" value="1"/>
</dbReference>
<dbReference type="RefSeq" id="WP_387398513.1">
    <property type="nucleotide sequence ID" value="NZ_JBIAMT010000005.1"/>
</dbReference>
<keyword evidence="5" id="KW-1185">Reference proteome</keyword>
<dbReference type="Gene3D" id="1.10.540.10">
    <property type="entry name" value="Acyl-CoA dehydrogenase/oxidase, N-terminal domain"/>
    <property type="match status" value="1"/>
</dbReference>
<evidence type="ECO:0000259" key="3">
    <source>
        <dbReference type="Pfam" id="PF08028"/>
    </source>
</evidence>
<protein>
    <submittedName>
        <fullName evidence="4">Acyl-CoA dehydrogenase family protein</fullName>
    </submittedName>
</protein>
<evidence type="ECO:0000256" key="1">
    <source>
        <dbReference type="ARBA" id="ARBA00023002"/>
    </source>
</evidence>
<evidence type="ECO:0000313" key="5">
    <source>
        <dbReference type="Proteomes" id="UP001601442"/>
    </source>
</evidence>
<comment type="caution">
    <text evidence="4">The sequence shown here is derived from an EMBL/GenBank/DDBJ whole genome shotgun (WGS) entry which is preliminary data.</text>
</comment>
<dbReference type="InterPro" id="IPR013786">
    <property type="entry name" value="AcylCoA_DH/ox_N"/>
</dbReference>
<organism evidence="4 5">
    <name type="scientific">Nocardia aobensis</name>
    <dbReference type="NCBI Taxonomy" id="257277"/>
    <lineage>
        <taxon>Bacteria</taxon>
        <taxon>Bacillati</taxon>
        <taxon>Actinomycetota</taxon>
        <taxon>Actinomycetes</taxon>
        <taxon>Mycobacteriales</taxon>
        <taxon>Nocardiaceae</taxon>
        <taxon>Nocardia</taxon>
    </lineage>
</organism>
<evidence type="ECO:0000313" key="4">
    <source>
        <dbReference type="EMBL" id="MFF0499779.1"/>
    </source>
</evidence>
<evidence type="ECO:0000259" key="2">
    <source>
        <dbReference type="Pfam" id="PF02771"/>
    </source>
</evidence>
<dbReference type="InterPro" id="IPR009100">
    <property type="entry name" value="AcylCoA_DH/oxidase_NM_dom_sf"/>
</dbReference>
<dbReference type="SUPFAM" id="SSF56645">
    <property type="entry name" value="Acyl-CoA dehydrogenase NM domain-like"/>
    <property type="match status" value="1"/>
</dbReference>
<keyword evidence="1" id="KW-0560">Oxidoreductase</keyword>
<dbReference type="Proteomes" id="UP001601442">
    <property type="component" value="Unassembled WGS sequence"/>
</dbReference>
<feature type="domain" description="Acyl-CoA dehydrogenase C-terminal" evidence="3">
    <location>
        <begin position="248"/>
        <end position="379"/>
    </location>
</feature>
<dbReference type="InterPro" id="IPR036250">
    <property type="entry name" value="AcylCo_DH-like_C"/>
</dbReference>
<dbReference type="Gene3D" id="2.40.110.10">
    <property type="entry name" value="Butyryl-CoA Dehydrogenase, subunit A, domain 2"/>
    <property type="match status" value="1"/>
</dbReference>
<sequence length="397" mass="42147">MTTDTSSAGPRTEPATSFAERAKSLASLIESQADAIEEGGKLTAPVVEAMREQGLFWVGVPEAAGGSGGSMVDAIETIEELARADGSTGWVAMVNVSAAAMIAGFMAEDGAREIYPAGAPSLLAGYAAPVGKGRKVEGGYELSGHWTFASGSDWADWFGLGFVVVGDDGKPILAEDGSRQALYAVVPAESAEIVPNWDVTGLRGTGSHDLAATGVFVPESRVMDAYSLSPVRPDPVFHLGKDGAAVAGHSGAALGLMKRALEEVAGIVEGKVRRGYPGPVDQYPVFLFEFAKADAQYRSARAYLLETYRAAEEQARQEQQVGPELRARMRHAAVWVHRVVDEVVTFARIWGGTQAFRNPSVLGRVVRDANVLTQHLHVDNIWLVDVAPVLVESAKKS</sequence>
<dbReference type="PANTHER" id="PTHR43884">
    <property type="entry name" value="ACYL-COA DEHYDROGENASE"/>
    <property type="match status" value="1"/>
</dbReference>
<proteinExistence type="predicted"/>
<feature type="domain" description="Acyl-CoA dehydrogenase/oxidase N-terminal" evidence="2">
    <location>
        <begin position="27"/>
        <end position="109"/>
    </location>
</feature>
<dbReference type="InterPro" id="IPR037069">
    <property type="entry name" value="AcylCoA_DH/ox_N_sf"/>
</dbReference>
<dbReference type="Gene3D" id="1.20.140.10">
    <property type="entry name" value="Butyryl-CoA Dehydrogenase, subunit A, domain 3"/>
    <property type="match status" value="1"/>
</dbReference>
<dbReference type="Pfam" id="PF08028">
    <property type="entry name" value="Acyl-CoA_dh_2"/>
    <property type="match status" value="1"/>
</dbReference>
<dbReference type="Pfam" id="PF02771">
    <property type="entry name" value="Acyl-CoA_dh_N"/>
    <property type="match status" value="1"/>
</dbReference>
<dbReference type="InterPro" id="IPR013107">
    <property type="entry name" value="Acyl-CoA_DH_C"/>
</dbReference>
<gene>
    <name evidence="4" type="ORF">ACFYU5_25500</name>
</gene>
<accession>A0ABW6P9E6</accession>